<sequence>MSTLYETDFQGWIEEQTELLKKGRFSELDVPNLLEEMVDMGKSNHRELENRLMIILLHLLKWKYQLKQLQETWKEFEGKSWKNTIIEQRYPLYKLLKQNPSLNRLILSTMEEIYADAARLAAEETGLDNKIFPTSCPFTPKDLLDNNFWPT</sequence>
<dbReference type="HOGENOM" id="CLU_116670_0_2_6"/>
<name>A0A090BW06_9GAMM</name>
<dbReference type="KEGG" id="tig:THII_3474"/>
<protein>
    <recommendedName>
        <fullName evidence="3">DUF29 domain-containing protein</fullName>
    </recommendedName>
</protein>
<evidence type="ECO:0000313" key="1">
    <source>
        <dbReference type="EMBL" id="BAP57771.1"/>
    </source>
</evidence>
<dbReference type="Proteomes" id="UP000031623">
    <property type="component" value="Chromosome"/>
</dbReference>
<dbReference type="OrthoDB" id="5766125at2"/>
<organism evidence="1 2">
    <name type="scientific">Thioploca ingrica</name>
    <dbReference type="NCBI Taxonomy" id="40754"/>
    <lineage>
        <taxon>Bacteria</taxon>
        <taxon>Pseudomonadati</taxon>
        <taxon>Pseudomonadota</taxon>
        <taxon>Gammaproteobacteria</taxon>
        <taxon>Thiotrichales</taxon>
        <taxon>Thiotrichaceae</taxon>
        <taxon>Thioploca</taxon>
    </lineage>
</organism>
<evidence type="ECO:0000313" key="2">
    <source>
        <dbReference type="Proteomes" id="UP000031623"/>
    </source>
</evidence>
<dbReference type="InterPro" id="IPR002636">
    <property type="entry name" value="DUF29"/>
</dbReference>
<dbReference type="Gene3D" id="1.20.1220.20">
    <property type="entry name" value="Uncharcterised protein PF01724"/>
    <property type="match status" value="1"/>
</dbReference>
<keyword evidence="2" id="KW-1185">Reference proteome</keyword>
<dbReference type="Pfam" id="PF01724">
    <property type="entry name" value="DUF29"/>
    <property type="match status" value="1"/>
</dbReference>
<reference evidence="1 2" key="1">
    <citation type="journal article" date="2014" name="ISME J.">
        <title>Ecophysiology of Thioploca ingrica as revealed by the complete genome sequence supplemented with proteomic evidence.</title>
        <authorList>
            <person name="Kojima H."/>
            <person name="Ogura Y."/>
            <person name="Yamamoto N."/>
            <person name="Togashi T."/>
            <person name="Mori H."/>
            <person name="Watanabe T."/>
            <person name="Nemoto F."/>
            <person name="Kurokawa K."/>
            <person name="Hayashi T."/>
            <person name="Fukui M."/>
        </authorList>
    </citation>
    <scope>NUCLEOTIDE SEQUENCE [LARGE SCALE GENOMIC DNA]</scope>
</reference>
<proteinExistence type="predicted"/>
<accession>A0A090BW06</accession>
<dbReference type="AlphaFoldDB" id="A0A090BW06"/>
<dbReference type="STRING" id="40754.THII_3474"/>
<gene>
    <name evidence="1" type="ORF">THII_3474</name>
</gene>
<dbReference type="PANTHER" id="PTHR34235">
    <property type="entry name" value="SLR1203 PROTEIN-RELATED"/>
    <property type="match status" value="1"/>
</dbReference>
<dbReference type="EMBL" id="AP014633">
    <property type="protein sequence ID" value="BAP57771.1"/>
    <property type="molecule type" value="Genomic_DNA"/>
</dbReference>
<evidence type="ECO:0008006" key="3">
    <source>
        <dbReference type="Google" id="ProtNLM"/>
    </source>
</evidence>